<dbReference type="AlphaFoldDB" id="A0AAD7J2B7"/>
<feature type="non-terminal residue" evidence="2">
    <location>
        <position position="1"/>
    </location>
</feature>
<reference evidence="2" key="1">
    <citation type="submission" date="2023-03" db="EMBL/GenBank/DDBJ databases">
        <title>Massive genome expansion in bonnet fungi (Mycena s.s.) driven by repeated elements and novel gene families across ecological guilds.</title>
        <authorList>
            <consortium name="Lawrence Berkeley National Laboratory"/>
            <person name="Harder C.B."/>
            <person name="Miyauchi S."/>
            <person name="Viragh M."/>
            <person name="Kuo A."/>
            <person name="Thoen E."/>
            <person name="Andreopoulos B."/>
            <person name="Lu D."/>
            <person name="Skrede I."/>
            <person name="Drula E."/>
            <person name="Henrissat B."/>
            <person name="Morin E."/>
            <person name="Kohler A."/>
            <person name="Barry K."/>
            <person name="LaButti K."/>
            <person name="Morin E."/>
            <person name="Salamov A."/>
            <person name="Lipzen A."/>
            <person name="Mereny Z."/>
            <person name="Hegedus B."/>
            <person name="Baldrian P."/>
            <person name="Stursova M."/>
            <person name="Weitz H."/>
            <person name="Taylor A."/>
            <person name="Grigoriev I.V."/>
            <person name="Nagy L.G."/>
            <person name="Martin F."/>
            <person name="Kauserud H."/>
        </authorList>
    </citation>
    <scope>NUCLEOTIDE SEQUENCE</scope>
    <source>
        <strain evidence="2">CBHHK188m</strain>
    </source>
</reference>
<dbReference type="EMBL" id="JARJLG010000063">
    <property type="protein sequence ID" value="KAJ7755631.1"/>
    <property type="molecule type" value="Genomic_DNA"/>
</dbReference>
<evidence type="ECO:0000313" key="2">
    <source>
        <dbReference type="EMBL" id="KAJ7755631.1"/>
    </source>
</evidence>
<protein>
    <submittedName>
        <fullName evidence="2">Uncharacterized protein</fullName>
    </submittedName>
</protein>
<feature type="compositionally biased region" description="Polar residues" evidence="1">
    <location>
        <begin position="55"/>
        <end position="66"/>
    </location>
</feature>
<feature type="region of interest" description="Disordered" evidence="1">
    <location>
        <begin position="42"/>
        <end position="66"/>
    </location>
</feature>
<evidence type="ECO:0000256" key="1">
    <source>
        <dbReference type="SAM" id="MobiDB-lite"/>
    </source>
</evidence>
<proteinExistence type="predicted"/>
<dbReference type="Proteomes" id="UP001215280">
    <property type="component" value="Unassembled WGS sequence"/>
</dbReference>
<evidence type="ECO:0000313" key="3">
    <source>
        <dbReference type="Proteomes" id="UP001215280"/>
    </source>
</evidence>
<accession>A0AAD7J2B7</accession>
<sequence>LKRCFDELLELAEKPNGVQPKMAKRLENLFAPIENAANEIREHKRRRTNPRTWKDSTQNTTYLYVP</sequence>
<organism evidence="2 3">
    <name type="scientific">Mycena maculata</name>
    <dbReference type="NCBI Taxonomy" id="230809"/>
    <lineage>
        <taxon>Eukaryota</taxon>
        <taxon>Fungi</taxon>
        <taxon>Dikarya</taxon>
        <taxon>Basidiomycota</taxon>
        <taxon>Agaricomycotina</taxon>
        <taxon>Agaricomycetes</taxon>
        <taxon>Agaricomycetidae</taxon>
        <taxon>Agaricales</taxon>
        <taxon>Marasmiineae</taxon>
        <taxon>Mycenaceae</taxon>
        <taxon>Mycena</taxon>
    </lineage>
</organism>
<gene>
    <name evidence="2" type="ORF">DFH07DRAFT_742970</name>
</gene>
<keyword evidence="3" id="KW-1185">Reference proteome</keyword>
<name>A0AAD7J2B7_9AGAR</name>
<comment type="caution">
    <text evidence="2">The sequence shown here is derived from an EMBL/GenBank/DDBJ whole genome shotgun (WGS) entry which is preliminary data.</text>
</comment>